<gene>
    <name evidence="10" type="ORF">WA026_011768</name>
</gene>
<dbReference type="FunFam" id="1.10.10.60:FF:000087">
    <property type="entry name" value="DNA methyltransferase 1-associated protein 1"/>
    <property type="match status" value="1"/>
</dbReference>
<keyword evidence="11" id="KW-1185">Reference proteome</keyword>
<sequence length="428" mass="49961">MADVRDIMELERPPTPEITKETIIGSDKPKKRLSNGPKAPKRPEGMHREVFALLYNDTKDAPPLFPSDTCYKQKIDLTMRKPRKWTWMPFTNPARKDGAVFHHWRRPSDEPKEYPFAKFNKKIEIPSYTDAEYQQYFRDDKWTREETDHLMELASRFDLRFIIMADRFDTEKFPTKRSVEDLKDRYFKIIGTLAKLNGEKKIYTYDADHERRRKEQLKRLHERTSQQIEEEQFLLSELKKIEARKKERERKTQDLQKLISQADNQSETPKKADKKIPKKKLTNPSRPSRIDTTTIETAGIKFPDYKNSGVSLRSQRMKLPANVGQKKSKGIEQLLQEMELELNPTPTEDICTNFNELRSDMVLLMELKSALGSCEFELQSLRHQYEALSPGKTLNIPSQLLSLTENENKQVNSAEIIDVVGSPGNPNT</sequence>
<keyword evidence="4" id="KW-0804">Transcription</keyword>
<feature type="region of interest" description="Disordered" evidence="7">
    <location>
        <begin position="246"/>
        <end position="290"/>
    </location>
</feature>
<proteinExistence type="predicted"/>
<protein>
    <recommendedName>
        <fullName evidence="6">DNA methyltransferase 1-associated protein 1</fullName>
    </recommendedName>
</protein>
<dbReference type="InterPro" id="IPR008468">
    <property type="entry name" value="DMAP1"/>
</dbReference>
<dbReference type="GO" id="GO:0000812">
    <property type="term" value="C:Swr1 complex"/>
    <property type="evidence" value="ECO:0007669"/>
    <property type="project" value="TreeGrafter"/>
</dbReference>
<evidence type="ECO:0000313" key="10">
    <source>
        <dbReference type="EMBL" id="KAK9880529.1"/>
    </source>
</evidence>
<accession>A0AAW1UM95</accession>
<dbReference type="GO" id="GO:0000122">
    <property type="term" value="P:negative regulation of transcription by RNA polymerase II"/>
    <property type="evidence" value="ECO:0007669"/>
    <property type="project" value="TreeGrafter"/>
</dbReference>
<dbReference type="EMBL" id="JARQZJ010000065">
    <property type="protein sequence ID" value="KAK9880529.1"/>
    <property type="molecule type" value="Genomic_DNA"/>
</dbReference>
<evidence type="ECO:0000256" key="6">
    <source>
        <dbReference type="ARBA" id="ARBA00067416"/>
    </source>
</evidence>
<dbReference type="GO" id="GO:0003714">
    <property type="term" value="F:transcription corepressor activity"/>
    <property type="evidence" value="ECO:0007669"/>
    <property type="project" value="TreeGrafter"/>
</dbReference>
<feature type="domain" description="DAMP1 SANT/Myb-like" evidence="9">
    <location>
        <begin position="114"/>
        <end position="193"/>
    </location>
</feature>
<keyword evidence="3" id="KW-0805">Transcription regulation</keyword>
<evidence type="ECO:0000259" key="9">
    <source>
        <dbReference type="Pfam" id="PF16282"/>
    </source>
</evidence>
<dbReference type="PANTHER" id="PTHR12855">
    <property type="entry name" value="DNA METHYLTRANSFERASE 1-ASSOCIATED PROTEIN 1 FAMILY MEMBER"/>
    <property type="match status" value="1"/>
</dbReference>
<evidence type="ECO:0000313" key="11">
    <source>
        <dbReference type="Proteomes" id="UP001431783"/>
    </source>
</evidence>
<organism evidence="10 11">
    <name type="scientific">Henosepilachna vigintioctopunctata</name>
    <dbReference type="NCBI Taxonomy" id="420089"/>
    <lineage>
        <taxon>Eukaryota</taxon>
        <taxon>Metazoa</taxon>
        <taxon>Ecdysozoa</taxon>
        <taxon>Arthropoda</taxon>
        <taxon>Hexapoda</taxon>
        <taxon>Insecta</taxon>
        <taxon>Pterygota</taxon>
        <taxon>Neoptera</taxon>
        <taxon>Endopterygota</taxon>
        <taxon>Coleoptera</taxon>
        <taxon>Polyphaga</taxon>
        <taxon>Cucujiformia</taxon>
        <taxon>Coccinelloidea</taxon>
        <taxon>Coccinellidae</taxon>
        <taxon>Epilachninae</taxon>
        <taxon>Epilachnini</taxon>
        <taxon>Henosepilachna</taxon>
    </lineage>
</organism>
<feature type="compositionally biased region" description="Polar residues" evidence="7">
    <location>
        <begin position="258"/>
        <end position="267"/>
    </location>
</feature>
<evidence type="ECO:0000256" key="4">
    <source>
        <dbReference type="ARBA" id="ARBA00023163"/>
    </source>
</evidence>
<keyword evidence="5" id="KW-0539">Nucleus</keyword>
<evidence type="ECO:0000256" key="5">
    <source>
        <dbReference type="ARBA" id="ARBA00023242"/>
    </source>
</evidence>
<dbReference type="GO" id="GO:0006338">
    <property type="term" value="P:chromatin remodeling"/>
    <property type="evidence" value="ECO:0007669"/>
    <property type="project" value="InterPro"/>
</dbReference>
<comment type="caution">
    <text evidence="10">The sequence shown here is derived from an EMBL/GenBank/DDBJ whole genome shotgun (WGS) entry which is preliminary data.</text>
</comment>
<evidence type="ECO:0000256" key="3">
    <source>
        <dbReference type="ARBA" id="ARBA00023015"/>
    </source>
</evidence>
<dbReference type="PANTHER" id="PTHR12855:SF10">
    <property type="entry name" value="DNA METHYLTRANSFERASE 1-ASSOCIATED PROTEIN 1"/>
    <property type="match status" value="1"/>
</dbReference>
<evidence type="ECO:0000256" key="2">
    <source>
        <dbReference type="ARBA" id="ARBA00022853"/>
    </source>
</evidence>
<dbReference type="InterPro" id="IPR032563">
    <property type="entry name" value="DAMP1_SANT-like"/>
</dbReference>
<dbReference type="Pfam" id="PF05499">
    <property type="entry name" value="DMAP1"/>
    <property type="match status" value="1"/>
</dbReference>
<comment type="subcellular location">
    <subcellularLocation>
        <location evidence="1">Nucleus</location>
    </subcellularLocation>
</comment>
<feature type="region of interest" description="Disordered" evidence="7">
    <location>
        <begin position="20"/>
        <end position="46"/>
    </location>
</feature>
<feature type="domain" description="DNA methyltransferase 1-associated 1" evidence="8">
    <location>
        <begin position="230"/>
        <end position="394"/>
    </location>
</feature>
<evidence type="ECO:0000256" key="1">
    <source>
        <dbReference type="ARBA" id="ARBA00004123"/>
    </source>
</evidence>
<dbReference type="GO" id="GO:0006281">
    <property type="term" value="P:DNA repair"/>
    <property type="evidence" value="ECO:0007669"/>
    <property type="project" value="InterPro"/>
</dbReference>
<name>A0AAW1UM95_9CUCU</name>
<dbReference type="InterPro" id="IPR027109">
    <property type="entry name" value="Swc4/Dmap1"/>
</dbReference>
<dbReference type="Gene3D" id="1.10.10.60">
    <property type="entry name" value="Homeodomain-like"/>
    <property type="match status" value="1"/>
</dbReference>
<dbReference type="GO" id="GO:0035267">
    <property type="term" value="C:NuA4 histone acetyltransferase complex"/>
    <property type="evidence" value="ECO:0007669"/>
    <property type="project" value="InterPro"/>
</dbReference>
<keyword evidence="2" id="KW-0156">Chromatin regulator</keyword>
<evidence type="ECO:0000259" key="8">
    <source>
        <dbReference type="Pfam" id="PF05499"/>
    </source>
</evidence>
<dbReference type="AlphaFoldDB" id="A0AAW1UM95"/>
<dbReference type="Pfam" id="PF16282">
    <property type="entry name" value="SANT_DAMP1_like"/>
    <property type="match status" value="1"/>
</dbReference>
<evidence type="ECO:0000256" key="7">
    <source>
        <dbReference type="SAM" id="MobiDB-lite"/>
    </source>
</evidence>
<dbReference type="Proteomes" id="UP001431783">
    <property type="component" value="Unassembled WGS sequence"/>
</dbReference>
<reference evidence="10 11" key="1">
    <citation type="submission" date="2023-03" db="EMBL/GenBank/DDBJ databases">
        <title>Genome insight into feeding habits of ladybird beetles.</title>
        <authorList>
            <person name="Li H.-S."/>
            <person name="Huang Y.-H."/>
            <person name="Pang H."/>
        </authorList>
    </citation>
    <scope>NUCLEOTIDE SEQUENCE [LARGE SCALE GENOMIC DNA]</scope>
    <source>
        <strain evidence="10">SYSU_2023b</strain>
        <tissue evidence="10">Whole body</tissue>
    </source>
</reference>